<proteinExistence type="predicted"/>
<dbReference type="GeneID" id="77729834"/>
<gene>
    <name evidence="1" type="ORF">MKK02DRAFT_39504</name>
</gene>
<accession>A0AA38HEG2</accession>
<dbReference type="AlphaFoldDB" id="A0AA38HEG2"/>
<evidence type="ECO:0000313" key="2">
    <source>
        <dbReference type="Proteomes" id="UP001164286"/>
    </source>
</evidence>
<comment type="caution">
    <text evidence="1">The sequence shown here is derived from an EMBL/GenBank/DDBJ whole genome shotgun (WGS) entry which is preliminary data.</text>
</comment>
<keyword evidence="2" id="KW-1185">Reference proteome</keyword>
<protein>
    <recommendedName>
        <fullName evidence="3">F-box domain-containing protein</fullName>
    </recommendedName>
</protein>
<name>A0AA38HEG2_9TREE</name>
<organism evidence="1 2">
    <name type="scientific">Dioszegia hungarica</name>
    <dbReference type="NCBI Taxonomy" id="4972"/>
    <lineage>
        <taxon>Eukaryota</taxon>
        <taxon>Fungi</taxon>
        <taxon>Dikarya</taxon>
        <taxon>Basidiomycota</taxon>
        <taxon>Agaricomycotina</taxon>
        <taxon>Tremellomycetes</taxon>
        <taxon>Tremellales</taxon>
        <taxon>Bulleribasidiaceae</taxon>
        <taxon>Dioszegia</taxon>
    </lineage>
</organism>
<dbReference type="RefSeq" id="XP_052948990.1">
    <property type="nucleotide sequence ID" value="XM_053090629.1"/>
</dbReference>
<evidence type="ECO:0000313" key="1">
    <source>
        <dbReference type="EMBL" id="KAI9639213.1"/>
    </source>
</evidence>
<sequence length="422" mass="45338">MLGLTPIDTSHVSPDVWALILGCLRRPLPAPLSQPSSRDGLRQPDLASSRSVCKMFHQISTPLLFSIISTDDFPSLIASITNLTSPSSPLRYTKRLYVEYSDKARDIPYSDLVSAGGVFWDACGGIDATGEMKRRMTNCGIEVRWLSKALRRIQKAGLGEIMPQLRTVAVCSIDGKTNLDWNDYSEMSAGSELSSPQACAALFESVLAGSNVTRVCTRETCGPLSPLSSKITSPPNAPPATFHFGSRYNQPPPPPGPPPTIPTAMVCTPQDEPLPLALGRSVRWTSELGAEEDFAGMIRCAGNKTQTLAKGRTASEKVSPASAVNLEIFSSSPVYIARDPSLVLSDLILSPLGATACTSNQFIQKVIFTPEQERVFAYLEGEGLTNLLRDLGGVHDQVQWRSSGETPICEACGSGAPAPRRG</sequence>
<reference evidence="1" key="1">
    <citation type="journal article" date="2022" name="G3 (Bethesda)">
        <title>High quality genome of the basidiomycete yeast Dioszegia hungarica PDD-24b-2 isolated from cloud water.</title>
        <authorList>
            <person name="Jarrige D."/>
            <person name="Haridas S."/>
            <person name="Bleykasten-Grosshans C."/>
            <person name="Joly M."/>
            <person name="Nadalig T."/>
            <person name="Sancelme M."/>
            <person name="Vuilleumier S."/>
            <person name="Grigoriev I.V."/>
            <person name="Amato P."/>
            <person name="Bringel F."/>
        </authorList>
    </citation>
    <scope>NUCLEOTIDE SEQUENCE</scope>
    <source>
        <strain evidence="1">PDD-24b-2</strain>
    </source>
</reference>
<dbReference type="EMBL" id="JAKWFO010000001">
    <property type="protein sequence ID" value="KAI9639213.1"/>
    <property type="molecule type" value="Genomic_DNA"/>
</dbReference>
<evidence type="ECO:0008006" key="3">
    <source>
        <dbReference type="Google" id="ProtNLM"/>
    </source>
</evidence>
<dbReference type="Proteomes" id="UP001164286">
    <property type="component" value="Unassembled WGS sequence"/>
</dbReference>